<feature type="region of interest" description="Disordered" evidence="2">
    <location>
        <begin position="421"/>
        <end position="469"/>
    </location>
</feature>
<keyword evidence="6" id="KW-1185">Reference proteome</keyword>
<dbReference type="InterPro" id="IPR010730">
    <property type="entry name" value="HET"/>
</dbReference>
<dbReference type="Gene3D" id="3.40.50.300">
    <property type="entry name" value="P-loop containing nucleotide triphosphate hydrolases"/>
    <property type="match status" value="1"/>
</dbReference>
<accession>A0AAN7SWA5</accession>
<dbReference type="Pfam" id="PF26639">
    <property type="entry name" value="Het-6_barrel"/>
    <property type="match status" value="1"/>
</dbReference>
<evidence type="ECO:0000313" key="5">
    <source>
        <dbReference type="EMBL" id="KAK5083204.1"/>
    </source>
</evidence>
<dbReference type="EMBL" id="JAVRRJ010000007">
    <property type="protein sequence ID" value="KAK5083204.1"/>
    <property type="molecule type" value="Genomic_DNA"/>
</dbReference>
<comment type="caution">
    <text evidence="5">The sequence shown here is derived from an EMBL/GenBank/DDBJ whole genome shotgun (WGS) entry which is preliminary data.</text>
</comment>
<dbReference type="CDD" id="cd00882">
    <property type="entry name" value="Ras_like_GTPase"/>
    <property type="match status" value="1"/>
</dbReference>
<feature type="domain" description="G" evidence="3">
    <location>
        <begin position="25"/>
        <end position="83"/>
    </location>
</feature>
<feature type="domain" description="Heterokaryon incompatibility" evidence="4">
    <location>
        <begin position="517"/>
        <end position="676"/>
    </location>
</feature>
<dbReference type="Pfam" id="PF06985">
    <property type="entry name" value="HET"/>
    <property type="match status" value="1"/>
</dbReference>
<dbReference type="PANTHER" id="PTHR24148">
    <property type="entry name" value="ANKYRIN REPEAT DOMAIN-CONTAINING PROTEIN 39 HOMOLOG-RELATED"/>
    <property type="match status" value="1"/>
</dbReference>
<proteinExistence type="predicted"/>
<name>A0AAN7SWA5_9EURO</name>
<evidence type="ECO:0000313" key="6">
    <source>
        <dbReference type="Proteomes" id="UP001309876"/>
    </source>
</evidence>
<evidence type="ECO:0000256" key="1">
    <source>
        <dbReference type="SAM" id="Coils"/>
    </source>
</evidence>
<dbReference type="AlphaFoldDB" id="A0AAN7SWA5"/>
<organism evidence="5 6">
    <name type="scientific">Lithohypha guttulata</name>
    <dbReference type="NCBI Taxonomy" id="1690604"/>
    <lineage>
        <taxon>Eukaryota</taxon>
        <taxon>Fungi</taxon>
        <taxon>Dikarya</taxon>
        <taxon>Ascomycota</taxon>
        <taxon>Pezizomycotina</taxon>
        <taxon>Eurotiomycetes</taxon>
        <taxon>Chaetothyriomycetidae</taxon>
        <taxon>Chaetothyriales</taxon>
        <taxon>Trichomeriaceae</taxon>
        <taxon>Lithohypha</taxon>
    </lineage>
</organism>
<feature type="coiled-coil region" evidence="1">
    <location>
        <begin position="239"/>
        <end position="338"/>
    </location>
</feature>
<evidence type="ECO:0000259" key="4">
    <source>
        <dbReference type="Pfam" id="PF06985"/>
    </source>
</evidence>
<keyword evidence="1" id="KW-0175">Coiled coil</keyword>
<sequence length="1123" mass="128229">MTTRSKRAELRSTETSETSYHDVYIAVMGCTGSGKSSFIELCTGQDAGVGHGLESCTTDVQEYSFVYESRYLIHLVDTPGFDDTHRSDADVLRDIACWMGTVYMQEARLAGIIYLHPITDNRMRGSARRNLRMFKKLCGEECFPKIVLASTFWSSIDVVTGQRYERELIDTESFWGYMTQRGSSVMRHTDCKDQKSAFAILQYILSQSLEKQDIPLAIQREMVDQSKSINDTAAGQSVDEELRQQRQRFEREIQIMIREKEEALMKRDLEGAREAETTRLEYEEKLKKSRQASEELRTSLSDMQAQLAQRLRDLEEEVEKKRAEIEGMQKQSQHFQDELKIEAETTTLHARTEELTRHKKGIFGKISGYYTQGSAWLDANPNAVRHMKTAAKVAAIFTATFAKSPNTSKVANALLSSTGHSEGAKVSFDRTQTSQPSSFRDSVGDSIEDDQARQPSMSSSRLNRRSSTSEALLYQEMKGTQMRLLRLRNNGSEKITESADIGDLIIVDLNSGTLPQYTALSYTWGKEDRPNRMIVSGNTIMLTNNLFDILQTIQSARTRSNSGGLCDLVQKPLMNYIWIDAICINQDDKNEKKSQVDLMASIFGQASLTLVWWGPAAHNSDLAMDWLTSTANIPQAYFEQISDSEMLSRVYDRSAWEALCGVLMRPYFRRRWIIEEVVLSKHALIVCGYRTLEWETFILGWDRTFGTLANILFHHKMLTTTADVETIGAINIFQFRRKRGMEISLFEALTRNRRCNTLKHRDRVFAFRAMCSNKEAERLRALDYTTDIKHIFTQQTLCHLELWDNLDILCVCHHMVRRVPPKVMFEKDGMLSFPDNPIHAQAEPLAKLPTWVPNWTSPRTMWRLGPASMAGDSKWQPVFNAAAGTVPNIMNLDDAERSGSLHVTGTRVDSVHSVSTLTPMWHPKQRDPCDDFWLECWELCRRIPLQLTPFTTESDRLDAFWRTITLGGRRVGTNHLFTIEFIRYFCYDFFLRSQKKSPLVQQLERYGFGPVPIPPQSKWFEEKDVPKLFFSITQPPIIFDGLPEFRFFVTASGRMGMGPSEIRVGDDLYVLRGCSSPLVLRRAANHSTGSQIQGEAYIHGFMFGEAFELVGHGVLEEQVVVLV</sequence>
<dbReference type="InterPro" id="IPR052895">
    <property type="entry name" value="HetReg/Transcr_Mod"/>
</dbReference>
<dbReference type="SUPFAM" id="SSF52540">
    <property type="entry name" value="P-loop containing nucleoside triphosphate hydrolases"/>
    <property type="match status" value="1"/>
</dbReference>
<evidence type="ECO:0000256" key="2">
    <source>
        <dbReference type="SAM" id="MobiDB-lite"/>
    </source>
</evidence>
<dbReference type="PANTHER" id="PTHR24148:SF73">
    <property type="entry name" value="HET DOMAIN PROTEIN (AFU_ORTHOLOGUE AFUA_8G01020)"/>
    <property type="match status" value="1"/>
</dbReference>
<dbReference type="InterPro" id="IPR027417">
    <property type="entry name" value="P-loop_NTPase"/>
</dbReference>
<feature type="compositionally biased region" description="Polar residues" evidence="2">
    <location>
        <begin position="429"/>
        <end position="440"/>
    </location>
</feature>
<dbReference type="Proteomes" id="UP001309876">
    <property type="component" value="Unassembled WGS sequence"/>
</dbReference>
<evidence type="ECO:0008006" key="7">
    <source>
        <dbReference type="Google" id="ProtNLM"/>
    </source>
</evidence>
<gene>
    <name evidence="5" type="ORF">LTR05_007088</name>
</gene>
<dbReference type="Pfam" id="PF01926">
    <property type="entry name" value="MMR_HSR1"/>
    <property type="match status" value="1"/>
</dbReference>
<reference evidence="5 6" key="1">
    <citation type="submission" date="2023-08" db="EMBL/GenBank/DDBJ databases">
        <title>Black Yeasts Isolated from many extreme environments.</title>
        <authorList>
            <person name="Coleine C."/>
            <person name="Stajich J.E."/>
            <person name="Selbmann L."/>
        </authorList>
    </citation>
    <scope>NUCLEOTIDE SEQUENCE [LARGE SCALE GENOMIC DNA]</scope>
    <source>
        <strain evidence="5 6">CCFEE 5910</strain>
    </source>
</reference>
<dbReference type="GO" id="GO:0005525">
    <property type="term" value="F:GTP binding"/>
    <property type="evidence" value="ECO:0007669"/>
    <property type="project" value="InterPro"/>
</dbReference>
<feature type="compositionally biased region" description="Low complexity" evidence="2">
    <location>
        <begin position="456"/>
        <end position="469"/>
    </location>
</feature>
<protein>
    <recommendedName>
        <fullName evidence="7">Heterokaryon incompatibility domain-containing protein</fullName>
    </recommendedName>
</protein>
<dbReference type="InterPro" id="IPR006073">
    <property type="entry name" value="GTP-bd"/>
</dbReference>
<evidence type="ECO:0000259" key="3">
    <source>
        <dbReference type="Pfam" id="PF01926"/>
    </source>
</evidence>